<keyword evidence="1" id="KW-1133">Transmembrane helix</keyword>
<evidence type="ECO:0000256" key="1">
    <source>
        <dbReference type="SAM" id="Phobius"/>
    </source>
</evidence>
<feature type="non-terminal residue" evidence="2">
    <location>
        <position position="1"/>
    </location>
</feature>
<feature type="transmembrane region" description="Helical" evidence="1">
    <location>
        <begin position="27"/>
        <end position="44"/>
    </location>
</feature>
<dbReference type="Proteomes" id="UP000034637">
    <property type="component" value="Unassembled WGS sequence"/>
</dbReference>
<comment type="caution">
    <text evidence="2">The sequence shown here is derived from an EMBL/GenBank/DDBJ whole genome shotgun (WGS) entry which is preliminary data.</text>
</comment>
<evidence type="ECO:0000313" key="3">
    <source>
        <dbReference type="Proteomes" id="UP000034637"/>
    </source>
</evidence>
<reference evidence="2 3" key="1">
    <citation type="journal article" date="2015" name="Nature">
        <title>rRNA introns, odd ribosomes, and small enigmatic genomes across a large radiation of phyla.</title>
        <authorList>
            <person name="Brown C.T."/>
            <person name="Hug L.A."/>
            <person name="Thomas B.C."/>
            <person name="Sharon I."/>
            <person name="Castelle C.J."/>
            <person name="Singh A."/>
            <person name="Wilkins M.J."/>
            <person name="Williams K.H."/>
            <person name="Banfield J.F."/>
        </authorList>
    </citation>
    <scope>NUCLEOTIDE SEQUENCE [LARGE SCALE GENOMIC DNA]</scope>
</reference>
<name>A0A0G1UXG8_9BACT</name>
<dbReference type="AlphaFoldDB" id="A0A0G1UXG8"/>
<sequence>AQVSLLYAGTAVVFGLLALYSSGKAKALTLSAGIGLFIFLIYLLDRRLNLKRQEENEPSPELV</sequence>
<keyword evidence="1" id="KW-0812">Transmembrane</keyword>
<feature type="transmembrane region" description="Helical" evidence="1">
    <location>
        <begin position="5"/>
        <end position="21"/>
    </location>
</feature>
<proteinExistence type="predicted"/>
<gene>
    <name evidence="2" type="ORF">UY33_C0043G0001</name>
</gene>
<dbReference type="EMBL" id="LCPP01000043">
    <property type="protein sequence ID" value="KKU98857.1"/>
    <property type="molecule type" value="Genomic_DNA"/>
</dbReference>
<keyword evidence="1" id="KW-0472">Membrane</keyword>
<protein>
    <submittedName>
        <fullName evidence="2">Uncharacterized protein</fullName>
    </submittedName>
</protein>
<accession>A0A0G1UXG8</accession>
<organism evidence="2 3">
    <name type="scientific">Candidatus Amesbacteria bacterium GW2011_GWA1_48_9</name>
    <dbReference type="NCBI Taxonomy" id="1618355"/>
    <lineage>
        <taxon>Bacteria</taxon>
        <taxon>Candidatus Amesiibacteriota</taxon>
    </lineage>
</organism>
<evidence type="ECO:0000313" key="2">
    <source>
        <dbReference type="EMBL" id="KKU98857.1"/>
    </source>
</evidence>